<accession>A0ABV9W1J2</accession>
<protein>
    <submittedName>
        <fullName evidence="2">Trypco2 family protein</fullName>
    </submittedName>
</protein>
<evidence type="ECO:0000313" key="2">
    <source>
        <dbReference type="EMBL" id="MFC5001919.1"/>
    </source>
</evidence>
<feature type="domain" description="Trypsin-co-occurring" evidence="1">
    <location>
        <begin position="8"/>
        <end position="84"/>
    </location>
</feature>
<evidence type="ECO:0000259" key="1">
    <source>
        <dbReference type="Pfam" id="PF19631"/>
    </source>
</evidence>
<dbReference type="Pfam" id="PF19631">
    <property type="entry name" value="Trypco2"/>
    <property type="match status" value="1"/>
</dbReference>
<dbReference type="InterPro" id="IPR045608">
    <property type="entry name" value="Trypco2"/>
</dbReference>
<reference evidence="3" key="1">
    <citation type="journal article" date="2019" name="Int. J. Syst. Evol. Microbiol.">
        <title>The Global Catalogue of Microorganisms (GCM) 10K type strain sequencing project: providing services to taxonomists for standard genome sequencing and annotation.</title>
        <authorList>
            <consortium name="The Broad Institute Genomics Platform"/>
            <consortium name="The Broad Institute Genome Sequencing Center for Infectious Disease"/>
            <person name="Wu L."/>
            <person name="Ma J."/>
        </authorList>
    </citation>
    <scope>NUCLEOTIDE SEQUENCE [LARGE SCALE GENOMIC DNA]</scope>
    <source>
        <strain evidence="3">CGMCC 4.7152</strain>
    </source>
</reference>
<proteinExistence type="predicted"/>
<dbReference type="EMBL" id="JBHSIU010000041">
    <property type="protein sequence ID" value="MFC5001919.1"/>
    <property type="molecule type" value="Genomic_DNA"/>
</dbReference>
<evidence type="ECO:0000313" key="3">
    <source>
        <dbReference type="Proteomes" id="UP001595912"/>
    </source>
</evidence>
<gene>
    <name evidence="2" type="ORF">ACFPIJ_29290</name>
</gene>
<dbReference type="Proteomes" id="UP001595912">
    <property type="component" value="Unassembled WGS sequence"/>
</dbReference>
<sequence>MADPSDGIGLAEAIAALRDELLQARAEGSGSDIQLPIESMTVELTVTATRSAEGKAGFKVPIVEVELGGGGSRQRADEQRVTVVFGGPVNRAGQPVKVAGSGDELKG</sequence>
<name>A0ABV9W1J2_9ACTN</name>
<organism evidence="2 3">
    <name type="scientific">Dactylosporangium cerinum</name>
    <dbReference type="NCBI Taxonomy" id="1434730"/>
    <lineage>
        <taxon>Bacteria</taxon>
        <taxon>Bacillati</taxon>
        <taxon>Actinomycetota</taxon>
        <taxon>Actinomycetes</taxon>
        <taxon>Micromonosporales</taxon>
        <taxon>Micromonosporaceae</taxon>
        <taxon>Dactylosporangium</taxon>
    </lineage>
</organism>
<keyword evidence="3" id="KW-1185">Reference proteome</keyword>
<dbReference type="RefSeq" id="WP_380119518.1">
    <property type="nucleotide sequence ID" value="NZ_JBHSIU010000041.1"/>
</dbReference>
<comment type="caution">
    <text evidence="2">The sequence shown here is derived from an EMBL/GenBank/DDBJ whole genome shotgun (WGS) entry which is preliminary data.</text>
</comment>